<gene>
    <name evidence="1" type="ORF">SAMN05660235_02975</name>
</gene>
<dbReference type="Proteomes" id="UP000243333">
    <property type="component" value="Unassembled WGS sequence"/>
</dbReference>
<evidence type="ECO:0008006" key="3">
    <source>
        <dbReference type="Google" id="ProtNLM"/>
    </source>
</evidence>
<reference evidence="2" key="1">
    <citation type="submission" date="2016-10" db="EMBL/GenBank/DDBJ databases">
        <authorList>
            <person name="Varghese N."/>
            <person name="Submissions S."/>
        </authorList>
    </citation>
    <scope>NUCLEOTIDE SEQUENCE [LARGE SCALE GENOMIC DNA]</scope>
    <source>
        <strain evidence="2">DSM 23256</strain>
    </source>
</reference>
<proteinExistence type="predicted"/>
<evidence type="ECO:0000313" key="2">
    <source>
        <dbReference type="Proteomes" id="UP000243333"/>
    </source>
</evidence>
<dbReference type="STRING" id="1123285.SAMN05660235_02975"/>
<sequence length="170" mass="19967">MNKTIAVDIDDTLNNFSEILNSFQPTNDNEYNQALIYAKKDRLLYSDIPAKYYTKIREIHKQAYILADVVPGAQEFMQWLNINGWRIVILTYRDLRNCYTETKQWLAKHGIHYDLIIDTSDIKSKVCRLWQIPYLIDDMENIEFARQIGVTVFRPGNWGGVKQCLAQDKN</sequence>
<dbReference type="OrthoDB" id="573782at2"/>
<dbReference type="InterPro" id="IPR036412">
    <property type="entry name" value="HAD-like_sf"/>
</dbReference>
<organism evidence="1 2">
    <name type="scientific">Sporolituus thermophilus DSM 23256</name>
    <dbReference type="NCBI Taxonomy" id="1123285"/>
    <lineage>
        <taxon>Bacteria</taxon>
        <taxon>Bacillati</taxon>
        <taxon>Bacillota</taxon>
        <taxon>Negativicutes</taxon>
        <taxon>Selenomonadales</taxon>
        <taxon>Sporomusaceae</taxon>
        <taxon>Sporolituus</taxon>
    </lineage>
</organism>
<protein>
    <recommendedName>
        <fullName evidence="3">Nucleotidase</fullName>
    </recommendedName>
</protein>
<dbReference type="InterPro" id="IPR023214">
    <property type="entry name" value="HAD_sf"/>
</dbReference>
<dbReference type="AlphaFoldDB" id="A0A1G7PIY5"/>
<dbReference type="Gene3D" id="3.40.50.1000">
    <property type="entry name" value="HAD superfamily/HAD-like"/>
    <property type="match status" value="1"/>
</dbReference>
<evidence type="ECO:0000313" key="1">
    <source>
        <dbReference type="EMBL" id="SDF86197.1"/>
    </source>
</evidence>
<dbReference type="EMBL" id="FNBU01000039">
    <property type="protein sequence ID" value="SDF86197.1"/>
    <property type="molecule type" value="Genomic_DNA"/>
</dbReference>
<dbReference type="RefSeq" id="WP_093692191.1">
    <property type="nucleotide sequence ID" value="NZ_FNBU01000039.1"/>
</dbReference>
<keyword evidence="2" id="KW-1185">Reference proteome</keyword>
<accession>A0A1G7PIY5</accession>
<dbReference type="SUPFAM" id="SSF56784">
    <property type="entry name" value="HAD-like"/>
    <property type="match status" value="1"/>
</dbReference>
<name>A0A1G7PIY5_9FIRM</name>